<proteinExistence type="predicted"/>
<organism evidence="2 3">
    <name type="scientific">Candidatus Protoclostridium stercorigallinarum</name>
    <dbReference type="NCBI Taxonomy" id="2838741"/>
    <lineage>
        <taxon>Bacteria</taxon>
        <taxon>Bacillati</taxon>
        <taxon>Bacillota</taxon>
        <taxon>Clostridia</taxon>
        <taxon>Candidatus Protoclostridium</taxon>
    </lineage>
</organism>
<dbReference type="AlphaFoldDB" id="A0A9D1TRR6"/>
<feature type="compositionally biased region" description="Polar residues" evidence="1">
    <location>
        <begin position="1"/>
        <end position="16"/>
    </location>
</feature>
<feature type="region of interest" description="Disordered" evidence="1">
    <location>
        <begin position="1"/>
        <end position="35"/>
    </location>
</feature>
<sequence>MEESYAQDNMYQNAGTAETAFPLSLPPQTNEERKRIKRTGAAAISFAAALPISCRYL</sequence>
<evidence type="ECO:0000313" key="3">
    <source>
        <dbReference type="Proteomes" id="UP000823990"/>
    </source>
</evidence>
<comment type="caution">
    <text evidence="2">The sequence shown here is derived from an EMBL/GenBank/DDBJ whole genome shotgun (WGS) entry which is preliminary data.</text>
</comment>
<dbReference type="Proteomes" id="UP000823990">
    <property type="component" value="Unassembled WGS sequence"/>
</dbReference>
<name>A0A9D1TRR6_9FIRM</name>
<protein>
    <submittedName>
        <fullName evidence="2">Uncharacterized protein</fullName>
    </submittedName>
</protein>
<reference evidence="2" key="2">
    <citation type="submission" date="2021-04" db="EMBL/GenBank/DDBJ databases">
        <authorList>
            <person name="Gilroy R."/>
        </authorList>
    </citation>
    <scope>NUCLEOTIDE SEQUENCE</scope>
    <source>
        <strain evidence="2">12435</strain>
    </source>
</reference>
<evidence type="ECO:0000313" key="2">
    <source>
        <dbReference type="EMBL" id="HIW03095.1"/>
    </source>
</evidence>
<accession>A0A9D1TRR6</accession>
<reference evidence="2" key="1">
    <citation type="journal article" date="2021" name="PeerJ">
        <title>Extensive microbial diversity within the chicken gut microbiome revealed by metagenomics and culture.</title>
        <authorList>
            <person name="Gilroy R."/>
            <person name="Ravi A."/>
            <person name="Getino M."/>
            <person name="Pursley I."/>
            <person name="Horton D.L."/>
            <person name="Alikhan N.F."/>
            <person name="Baker D."/>
            <person name="Gharbi K."/>
            <person name="Hall N."/>
            <person name="Watson M."/>
            <person name="Adriaenssens E.M."/>
            <person name="Foster-Nyarko E."/>
            <person name="Jarju S."/>
            <person name="Secka A."/>
            <person name="Antonio M."/>
            <person name="Oren A."/>
            <person name="Chaudhuri R.R."/>
            <person name="La Ragione R."/>
            <person name="Hildebrand F."/>
            <person name="Pallen M.J."/>
        </authorList>
    </citation>
    <scope>NUCLEOTIDE SEQUENCE</scope>
    <source>
        <strain evidence="2">12435</strain>
    </source>
</reference>
<dbReference type="EMBL" id="DXHS01000122">
    <property type="protein sequence ID" value="HIW03095.1"/>
    <property type="molecule type" value="Genomic_DNA"/>
</dbReference>
<evidence type="ECO:0000256" key="1">
    <source>
        <dbReference type="SAM" id="MobiDB-lite"/>
    </source>
</evidence>
<gene>
    <name evidence="2" type="ORF">H9892_07130</name>
</gene>